<dbReference type="EMBL" id="JARPXM010000006">
    <property type="protein sequence ID" value="MDT2538075.1"/>
    <property type="molecule type" value="Genomic_DNA"/>
</dbReference>
<reference evidence="1" key="1">
    <citation type="submission" date="2023-03" db="EMBL/GenBank/DDBJ databases">
        <authorList>
            <person name="Shen W."/>
            <person name="Cai J."/>
        </authorList>
    </citation>
    <scope>NUCLEOTIDE SEQUENCE</scope>
    <source>
        <strain evidence="1">B646-2</strain>
        <strain evidence="2">Y15</strain>
    </source>
</reference>
<comment type="caution">
    <text evidence="1">The sequence shown here is derived from an EMBL/GenBank/DDBJ whole genome shotgun (WGS) entry which is preliminary data.</text>
</comment>
<dbReference type="EMBL" id="JARPXL010000009">
    <property type="protein sequence ID" value="MDT2544813.1"/>
    <property type="molecule type" value="Genomic_DNA"/>
</dbReference>
<gene>
    <name evidence="2" type="ORF">P7D69_10730</name>
    <name evidence="1" type="ORF">P7D78_08060</name>
</gene>
<dbReference type="Proteomes" id="UP001254770">
    <property type="component" value="Unassembled WGS sequence"/>
</dbReference>
<evidence type="ECO:0000313" key="2">
    <source>
        <dbReference type="EMBL" id="MDT2544813.1"/>
    </source>
</evidence>
<organism evidence="1 3">
    <name type="scientific">Enterococcus raffinosus</name>
    <dbReference type="NCBI Taxonomy" id="71452"/>
    <lineage>
        <taxon>Bacteria</taxon>
        <taxon>Bacillati</taxon>
        <taxon>Bacillota</taxon>
        <taxon>Bacilli</taxon>
        <taxon>Lactobacillales</taxon>
        <taxon>Enterococcaceae</taxon>
        <taxon>Enterococcus</taxon>
    </lineage>
</organism>
<protein>
    <submittedName>
        <fullName evidence="1">Uncharacterized protein</fullName>
    </submittedName>
</protein>
<dbReference type="GeneID" id="67041186"/>
<dbReference type="AlphaFoldDB" id="A0AAP5KB57"/>
<accession>A0AAP5KB57</accession>
<proteinExistence type="predicted"/>
<dbReference type="RefSeq" id="WP_010745257.1">
    <property type="nucleotide sequence ID" value="NZ_BAAAXM010000015.1"/>
</dbReference>
<sequence length="81" mass="9540">MHEHDIVPPIQPNDFIDEIKNEQHAAQQLSIEDQQKEIRVEQHKIGKNQDILVVIPDPKPVVMDLETDRIIKEKRRTEIID</sequence>
<dbReference type="Proteomes" id="UP001249240">
    <property type="component" value="Unassembled WGS sequence"/>
</dbReference>
<evidence type="ECO:0000313" key="3">
    <source>
        <dbReference type="Proteomes" id="UP001249240"/>
    </source>
</evidence>
<name>A0AAP5KB57_9ENTE</name>
<evidence type="ECO:0000313" key="1">
    <source>
        <dbReference type="EMBL" id="MDT2538075.1"/>
    </source>
</evidence>